<accession>A0ABQ9N5I6</accession>
<organism evidence="1 2">
    <name type="scientific">Hevea brasiliensis</name>
    <name type="common">Para rubber tree</name>
    <name type="synonym">Siphonia brasiliensis</name>
    <dbReference type="NCBI Taxonomy" id="3981"/>
    <lineage>
        <taxon>Eukaryota</taxon>
        <taxon>Viridiplantae</taxon>
        <taxon>Streptophyta</taxon>
        <taxon>Embryophyta</taxon>
        <taxon>Tracheophyta</taxon>
        <taxon>Spermatophyta</taxon>
        <taxon>Magnoliopsida</taxon>
        <taxon>eudicotyledons</taxon>
        <taxon>Gunneridae</taxon>
        <taxon>Pentapetalae</taxon>
        <taxon>rosids</taxon>
        <taxon>fabids</taxon>
        <taxon>Malpighiales</taxon>
        <taxon>Euphorbiaceae</taxon>
        <taxon>Crotonoideae</taxon>
        <taxon>Micrandreae</taxon>
        <taxon>Hevea</taxon>
    </lineage>
</organism>
<gene>
    <name evidence="1" type="ORF">P3X46_002143</name>
</gene>
<name>A0ABQ9N5I6_HEVBR</name>
<dbReference type="EMBL" id="JARPOI010000002">
    <property type="protein sequence ID" value="KAJ9186593.1"/>
    <property type="molecule type" value="Genomic_DNA"/>
</dbReference>
<evidence type="ECO:0008006" key="3">
    <source>
        <dbReference type="Google" id="ProtNLM"/>
    </source>
</evidence>
<proteinExistence type="predicted"/>
<evidence type="ECO:0000313" key="1">
    <source>
        <dbReference type="EMBL" id="KAJ9186593.1"/>
    </source>
</evidence>
<evidence type="ECO:0000313" key="2">
    <source>
        <dbReference type="Proteomes" id="UP001174677"/>
    </source>
</evidence>
<keyword evidence="2" id="KW-1185">Reference proteome</keyword>
<sequence>MLLGRFCFLMEIVVKQNLQGWVLAFSTWSYLRSASSASSFCFPIILESGAKLPNIVVRFCVKDRNTYHPH</sequence>
<dbReference type="Proteomes" id="UP001174677">
    <property type="component" value="Chromosome 2"/>
</dbReference>
<reference evidence="1" key="1">
    <citation type="journal article" date="2023" name="Plant Biotechnol. J.">
        <title>Chromosome-level wild Hevea brasiliensis genome provides new tools for genomic-assisted breeding and valuable loci to elevate rubber yield.</title>
        <authorList>
            <person name="Cheng H."/>
            <person name="Song X."/>
            <person name="Hu Y."/>
            <person name="Wu T."/>
            <person name="Yang Q."/>
            <person name="An Z."/>
            <person name="Feng S."/>
            <person name="Deng Z."/>
            <person name="Wu W."/>
            <person name="Zeng X."/>
            <person name="Tu M."/>
            <person name="Wang X."/>
            <person name="Huang H."/>
        </authorList>
    </citation>
    <scope>NUCLEOTIDE SEQUENCE</scope>
    <source>
        <strain evidence="1">MT/VB/25A 57/8</strain>
    </source>
</reference>
<comment type="caution">
    <text evidence="1">The sequence shown here is derived from an EMBL/GenBank/DDBJ whole genome shotgun (WGS) entry which is preliminary data.</text>
</comment>
<protein>
    <recommendedName>
        <fullName evidence="3">Secreted protein</fullName>
    </recommendedName>
</protein>